<dbReference type="EMBL" id="UXAU01000037">
    <property type="protein sequence ID" value="VDC30442.1"/>
    <property type="molecule type" value="Genomic_DNA"/>
</dbReference>
<evidence type="ECO:0000256" key="6">
    <source>
        <dbReference type="ARBA" id="ARBA00047317"/>
    </source>
</evidence>
<dbReference type="SUPFAM" id="SSF63867">
    <property type="entry name" value="MoeA C-terminal domain-like"/>
    <property type="match status" value="1"/>
</dbReference>
<dbReference type="AlphaFoldDB" id="A0A3P5X7N9"/>
<dbReference type="Gene3D" id="2.170.190.11">
    <property type="entry name" value="Molybdopterin biosynthesis moea protein, domain 3"/>
    <property type="match status" value="1"/>
</dbReference>
<dbReference type="GO" id="GO:0005829">
    <property type="term" value="C:cytosol"/>
    <property type="evidence" value="ECO:0007669"/>
    <property type="project" value="TreeGrafter"/>
</dbReference>
<evidence type="ECO:0000256" key="7">
    <source>
        <dbReference type="RuleBase" id="RU365090"/>
    </source>
</evidence>
<dbReference type="Gene3D" id="3.40.980.10">
    <property type="entry name" value="MoaB/Mog-like domain"/>
    <property type="match status" value="1"/>
</dbReference>
<feature type="domain" description="MoaB/Mog" evidence="9">
    <location>
        <begin position="214"/>
        <end position="350"/>
    </location>
</feature>
<dbReference type="InterPro" id="IPR005110">
    <property type="entry name" value="MoeA_linker/N"/>
</dbReference>
<comment type="catalytic activity">
    <reaction evidence="6">
        <text>adenylyl-molybdopterin + molybdate = Mo-molybdopterin + AMP + H(+)</text>
        <dbReference type="Rhea" id="RHEA:35047"/>
        <dbReference type="ChEBI" id="CHEBI:15378"/>
        <dbReference type="ChEBI" id="CHEBI:36264"/>
        <dbReference type="ChEBI" id="CHEBI:62727"/>
        <dbReference type="ChEBI" id="CHEBI:71302"/>
        <dbReference type="ChEBI" id="CHEBI:456215"/>
        <dbReference type="EC" id="2.10.1.1"/>
    </reaction>
</comment>
<evidence type="ECO:0000259" key="9">
    <source>
        <dbReference type="SMART" id="SM00852"/>
    </source>
</evidence>
<dbReference type="GO" id="GO:0046872">
    <property type="term" value="F:metal ion binding"/>
    <property type="evidence" value="ECO:0007669"/>
    <property type="project" value="UniProtKB-UniRule"/>
</dbReference>
<keyword evidence="5 7" id="KW-0501">Molybdenum cofactor biosynthesis</keyword>
<dbReference type="Pfam" id="PF03453">
    <property type="entry name" value="MoeA_N"/>
    <property type="match status" value="1"/>
</dbReference>
<dbReference type="SUPFAM" id="SSF63882">
    <property type="entry name" value="MoeA N-terminal region -like"/>
    <property type="match status" value="1"/>
</dbReference>
<dbReference type="UniPathway" id="UPA00344"/>
<keyword evidence="7" id="KW-0460">Magnesium</keyword>
<keyword evidence="7 10" id="KW-0808">Transferase</keyword>
<name>A0A3P5X7N9_9MICC</name>
<dbReference type="InterPro" id="IPR036688">
    <property type="entry name" value="MoeA_C_domain_IV_sf"/>
</dbReference>
<sequence>MTPIEGAAMTTSLPQSSHEHANRQAGHPHAARSVAQHAAAVQSLLAPLRSVDRTEVLPLAQALGRGLVHALRAPISLPPFANSQMDGYAIRSMDVPDGGAELSVAAPVPAGQTPPALAPGTAAPIMTGAVLPEGADAVVPIERAVPDSFQQPGVSTTVWLPAAAAGTFVRAEGSDLSAGDVALAAGAFLGPAQLGLLAGLGITDVEVYRAVSVLLVTTGDEVVEPGQDLPAGKIFDANATLLEAAMTQAGLHVQRSAIATDHPDEFLDLIRAGRAGVDLLVTTGGVSKGAYEVVRQAMASQPVEFLHVGMQPGGPQGIGSIDGLPFLGFPGNPVSALVSFEMFLRPALTALLGAPQSRLPLRATLGHDLTSPAGKHQVRRGSLKPGGTVELAGGESSHLMHALAGANVLVHVPVGVAALAAGDEVEVWML</sequence>
<dbReference type="InterPro" id="IPR036135">
    <property type="entry name" value="MoeA_linker/N_sf"/>
</dbReference>
<evidence type="ECO:0000313" key="11">
    <source>
        <dbReference type="Proteomes" id="UP000280861"/>
    </source>
</evidence>
<gene>
    <name evidence="10" type="primary">moeA_2</name>
    <name evidence="10" type="ORF">PSET11_02556</name>
</gene>
<dbReference type="SUPFAM" id="SSF53218">
    <property type="entry name" value="Molybdenum cofactor biosynthesis proteins"/>
    <property type="match status" value="1"/>
</dbReference>
<organism evidence="10 11">
    <name type="scientific">Arthrobacter ulcerisalmonis</name>
    <dbReference type="NCBI Taxonomy" id="2483813"/>
    <lineage>
        <taxon>Bacteria</taxon>
        <taxon>Bacillati</taxon>
        <taxon>Actinomycetota</taxon>
        <taxon>Actinomycetes</taxon>
        <taxon>Micrococcales</taxon>
        <taxon>Micrococcaceae</taxon>
        <taxon>Arthrobacter</taxon>
    </lineage>
</organism>
<dbReference type="InterPro" id="IPR005111">
    <property type="entry name" value="MoeA_C_domain_IV"/>
</dbReference>
<dbReference type="Proteomes" id="UP000280861">
    <property type="component" value="Unassembled WGS sequence"/>
</dbReference>
<keyword evidence="11" id="KW-1185">Reference proteome</keyword>
<dbReference type="PANTHER" id="PTHR10192">
    <property type="entry name" value="MOLYBDOPTERIN BIOSYNTHESIS PROTEIN"/>
    <property type="match status" value="1"/>
</dbReference>
<dbReference type="Gene3D" id="2.40.340.10">
    <property type="entry name" value="MoeA, C-terminal, domain IV"/>
    <property type="match status" value="1"/>
</dbReference>
<dbReference type="EC" id="2.10.1.1" evidence="7"/>
<keyword evidence="7" id="KW-0479">Metal-binding</keyword>
<evidence type="ECO:0000256" key="2">
    <source>
        <dbReference type="ARBA" id="ARBA00005046"/>
    </source>
</evidence>
<dbReference type="Pfam" id="PF03454">
    <property type="entry name" value="MoeA_C"/>
    <property type="match status" value="1"/>
</dbReference>
<reference evidence="10 11" key="1">
    <citation type="submission" date="2018-11" db="EMBL/GenBank/DDBJ databases">
        <authorList>
            <person name="Criscuolo A."/>
        </authorList>
    </citation>
    <scope>NUCLEOTIDE SEQUENCE [LARGE SCALE GENOMIC DNA]</scope>
    <source>
        <strain evidence="10">AT11b</strain>
    </source>
</reference>
<dbReference type="NCBIfam" id="TIGR00177">
    <property type="entry name" value="molyb_syn"/>
    <property type="match status" value="1"/>
</dbReference>
<dbReference type="SMART" id="SM00852">
    <property type="entry name" value="MoCF_biosynth"/>
    <property type="match status" value="1"/>
</dbReference>
<dbReference type="InterPro" id="IPR036425">
    <property type="entry name" value="MoaB/Mog-like_dom_sf"/>
</dbReference>
<evidence type="ECO:0000256" key="1">
    <source>
        <dbReference type="ARBA" id="ARBA00002901"/>
    </source>
</evidence>
<dbReference type="GO" id="GO:0006777">
    <property type="term" value="P:Mo-molybdopterin cofactor biosynthetic process"/>
    <property type="evidence" value="ECO:0007669"/>
    <property type="project" value="UniProtKB-UniRule"/>
</dbReference>
<dbReference type="InterPro" id="IPR001453">
    <property type="entry name" value="MoaB/Mog_dom"/>
</dbReference>
<comment type="cofactor">
    <cofactor evidence="7">
        <name>Mg(2+)</name>
        <dbReference type="ChEBI" id="CHEBI:18420"/>
    </cofactor>
</comment>
<evidence type="ECO:0000256" key="8">
    <source>
        <dbReference type="SAM" id="MobiDB-lite"/>
    </source>
</evidence>
<evidence type="ECO:0000256" key="4">
    <source>
        <dbReference type="ARBA" id="ARBA00022505"/>
    </source>
</evidence>
<comment type="similarity">
    <text evidence="3 7">Belongs to the MoeA family.</text>
</comment>
<dbReference type="GO" id="GO:0061599">
    <property type="term" value="F:molybdopterin molybdotransferase activity"/>
    <property type="evidence" value="ECO:0007669"/>
    <property type="project" value="UniProtKB-UniRule"/>
</dbReference>
<keyword evidence="4 7" id="KW-0500">Molybdenum</keyword>
<protein>
    <recommendedName>
        <fullName evidence="7">Molybdopterin molybdenumtransferase</fullName>
        <ecNumber evidence="7">2.10.1.1</ecNumber>
    </recommendedName>
</protein>
<dbReference type="PANTHER" id="PTHR10192:SF5">
    <property type="entry name" value="GEPHYRIN"/>
    <property type="match status" value="1"/>
</dbReference>
<proteinExistence type="inferred from homology"/>
<dbReference type="CDD" id="cd00887">
    <property type="entry name" value="MoeA"/>
    <property type="match status" value="1"/>
</dbReference>
<comment type="pathway">
    <text evidence="2 7">Cofactor biosynthesis; molybdopterin biosynthesis.</text>
</comment>
<feature type="region of interest" description="Disordered" evidence="8">
    <location>
        <begin position="1"/>
        <end position="34"/>
    </location>
</feature>
<dbReference type="Pfam" id="PF00994">
    <property type="entry name" value="MoCF_biosynth"/>
    <property type="match status" value="1"/>
</dbReference>
<dbReference type="InterPro" id="IPR038987">
    <property type="entry name" value="MoeA-like"/>
</dbReference>
<comment type="function">
    <text evidence="1 7">Catalyzes the insertion of molybdate into adenylated molybdopterin with the concomitant release of AMP.</text>
</comment>
<evidence type="ECO:0000256" key="5">
    <source>
        <dbReference type="ARBA" id="ARBA00023150"/>
    </source>
</evidence>
<evidence type="ECO:0000256" key="3">
    <source>
        <dbReference type="ARBA" id="ARBA00010763"/>
    </source>
</evidence>
<accession>A0A3P5X7N9</accession>
<evidence type="ECO:0000313" key="10">
    <source>
        <dbReference type="EMBL" id="VDC30442.1"/>
    </source>
</evidence>
<dbReference type="Gene3D" id="3.90.105.10">
    <property type="entry name" value="Molybdopterin biosynthesis moea protein, domain 2"/>
    <property type="match status" value="1"/>
</dbReference>
<dbReference type="RefSeq" id="WP_238989143.1">
    <property type="nucleotide sequence ID" value="NZ_CBCRYA010000002.1"/>
</dbReference>
<dbReference type="NCBIfam" id="NF045515">
    <property type="entry name" value="Glp_gephyrin"/>
    <property type="match status" value="1"/>
</dbReference>